<evidence type="ECO:0000256" key="5">
    <source>
        <dbReference type="NCBIfam" id="TIGR01378"/>
    </source>
</evidence>
<evidence type="ECO:0000256" key="1">
    <source>
        <dbReference type="ARBA" id="ARBA00022679"/>
    </source>
</evidence>
<protein>
    <recommendedName>
        <fullName evidence="5">Thiamine diphosphokinase</fullName>
        <ecNumber evidence="5">2.7.6.2</ecNumber>
    </recommendedName>
</protein>
<dbReference type="EC" id="2.7.6.2" evidence="5"/>
<reference evidence="7 8" key="1">
    <citation type="submission" date="2016-09" db="EMBL/GenBank/DDBJ databases">
        <title>Draft genome sequence for the type strain of Vulcanibacillus modesticaldus BR, a strictly anaerobic, moderately thermophilic, and nitrate-reducing bacterium from deep sea-hydrothermal vents of the Mid-Atlantic Ridge.</title>
        <authorList>
            <person name="Abin C.A."/>
            <person name="Hollibaugh J.T."/>
        </authorList>
    </citation>
    <scope>NUCLEOTIDE SEQUENCE [LARGE SCALE GENOMIC DNA]</scope>
    <source>
        <strain evidence="7 8">BR</strain>
    </source>
</reference>
<dbReference type="EMBL" id="MIJF01000001">
    <property type="protein sequence ID" value="OEG00337.1"/>
    <property type="molecule type" value="Genomic_DNA"/>
</dbReference>
<dbReference type="RefSeq" id="WP_069655650.1">
    <property type="nucleotide sequence ID" value="NZ_MIJF01000001.1"/>
</dbReference>
<dbReference type="InterPro" id="IPR053149">
    <property type="entry name" value="TPK"/>
</dbReference>
<dbReference type="STRING" id="337097.BHF71_00045"/>
<dbReference type="AlphaFoldDB" id="A0A1D2YXJ5"/>
<dbReference type="GO" id="GO:0005524">
    <property type="term" value="F:ATP binding"/>
    <property type="evidence" value="ECO:0007669"/>
    <property type="project" value="UniProtKB-KW"/>
</dbReference>
<comment type="caution">
    <text evidence="7">The sequence shown here is derived from an EMBL/GenBank/DDBJ whole genome shotgun (WGS) entry which is preliminary data.</text>
</comment>
<evidence type="ECO:0000259" key="6">
    <source>
        <dbReference type="SMART" id="SM00983"/>
    </source>
</evidence>
<evidence type="ECO:0000256" key="4">
    <source>
        <dbReference type="ARBA" id="ARBA00022840"/>
    </source>
</evidence>
<evidence type="ECO:0000256" key="3">
    <source>
        <dbReference type="ARBA" id="ARBA00022777"/>
    </source>
</evidence>
<proteinExistence type="predicted"/>
<keyword evidence="2" id="KW-0547">Nucleotide-binding</keyword>
<evidence type="ECO:0000313" key="8">
    <source>
        <dbReference type="Proteomes" id="UP000243739"/>
    </source>
</evidence>
<dbReference type="InterPro" id="IPR007371">
    <property type="entry name" value="TPK_catalytic"/>
</dbReference>
<dbReference type="GO" id="GO:0004788">
    <property type="term" value="F:thiamine diphosphokinase activity"/>
    <property type="evidence" value="ECO:0007669"/>
    <property type="project" value="UniProtKB-UniRule"/>
</dbReference>
<dbReference type="Gene3D" id="3.40.50.10240">
    <property type="entry name" value="Thiamin pyrophosphokinase, catalytic domain"/>
    <property type="match status" value="1"/>
</dbReference>
<evidence type="ECO:0000313" key="7">
    <source>
        <dbReference type="EMBL" id="OEG00337.1"/>
    </source>
</evidence>
<accession>A0A1D2YXJ5</accession>
<dbReference type="SMART" id="SM00983">
    <property type="entry name" value="TPK_B1_binding"/>
    <property type="match status" value="1"/>
</dbReference>
<keyword evidence="4" id="KW-0067">ATP-binding</keyword>
<keyword evidence="8" id="KW-1185">Reference proteome</keyword>
<dbReference type="PANTHER" id="PTHR41299">
    <property type="entry name" value="THIAMINE PYROPHOSPHOKINASE"/>
    <property type="match status" value="1"/>
</dbReference>
<dbReference type="SUPFAM" id="SSF63999">
    <property type="entry name" value="Thiamin pyrophosphokinase, catalytic domain"/>
    <property type="match status" value="1"/>
</dbReference>
<evidence type="ECO:0000256" key="2">
    <source>
        <dbReference type="ARBA" id="ARBA00022741"/>
    </source>
</evidence>
<name>A0A1D2YXJ5_9BACI</name>
<keyword evidence="1" id="KW-0808">Transferase</keyword>
<dbReference type="InterPro" id="IPR007373">
    <property type="entry name" value="Thiamin_PyroPKinase_B1-bd"/>
</dbReference>
<dbReference type="OrthoDB" id="9804377at2"/>
<dbReference type="SUPFAM" id="SSF63862">
    <property type="entry name" value="Thiamin pyrophosphokinase, substrate-binding domain"/>
    <property type="match status" value="1"/>
</dbReference>
<dbReference type="Pfam" id="PF04265">
    <property type="entry name" value="TPK_B1_binding"/>
    <property type="match status" value="1"/>
</dbReference>
<dbReference type="InterPro" id="IPR036371">
    <property type="entry name" value="TPK_B1-bd_sf"/>
</dbReference>
<feature type="domain" description="Thiamin pyrophosphokinase thiamin-binding" evidence="6">
    <location>
        <begin position="145"/>
        <end position="211"/>
    </location>
</feature>
<dbReference type="GO" id="GO:0016301">
    <property type="term" value="F:kinase activity"/>
    <property type="evidence" value="ECO:0007669"/>
    <property type="project" value="UniProtKB-KW"/>
</dbReference>
<organism evidence="7 8">
    <name type="scientific">Vulcanibacillus modesticaldus</name>
    <dbReference type="NCBI Taxonomy" id="337097"/>
    <lineage>
        <taxon>Bacteria</taxon>
        <taxon>Bacillati</taxon>
        <taxon>Bacillota</taxon>
        <taxon>Bacilli</taxon>
        <taxon>Bacillales</taxon>
        <taxon>Bacillaceae</taxon>
        <taxon>Vulcanibacillus</taxon>
    </lineage>
</organism>
<dbReference type="CDD" id="cd07995">
    <property type="entry name" value="TPK"/>
    <property type="match status" value="1"/>
</dbReference>
<keyword evidence="3 7" id="KW-0418">Kinase</keyword>
<dbReference type="GO" id="GO:0030975">
    <property type="term" value="F:thiamine binding"/>
    <property type="evidence" value="ECO:0007669"/>
    <property type="project" value="InterPro"/>
</dbReference>
<dbReference type="NCBIfam" id="TIGR01378">
    <property type="entry name" value="thi_PPkinase"/>
    <property type="match status" value="1"/>
</dbReference>
<gene>
    <name evidence="7" type="ORF">BHF71_00045</name>
</gene>
<dbReference type="InterPro" id="IPR006282">
    <property type="entry name" value="Thi_PPkinase"/>
</dbReference>
<dbReference type="GO" id="GO:0009229">
    <property type="term" value="P:thiamine diphosphate biosynthetic process"/>
    <property type="evidence" value="ECO:0007669"/>
    <property type="project" value="InterPro"/>
</dbReference>
<dbReference type="Proteomes" id="UP000243739">
    <property type="component" value="Unassembled WGS sequence"/>
</dbReference>
<dbReference type="GO" id="GO:0006772">
    <property type="term" value="P:thiamine metabolic process"/>
    <property type="evidence" value="ECO:0007669"/>
    <property type="project" value="UniProtKB-UniRule"/>
</dbReference>
<dbReference type="Pfam" id="PF04263">
    <property type="entry name" value="TPK_catalytic"/>
    <property type="match status" value="1"/>
</dbReference>
<sequence length="217" mass="24243">MTRLKNVYIFTGGTLTDEMLSYNNLDEGIIIGVDRGVDWLINHGITPDYFVGDFDSIDIVLLERIKKYYSNKVKIYPSEKDETDTELAMQLAISLKPQNIIIFGGTGSRLDHVIANVHILLQAERNDISSVIYGTNNRIRVLLSGKSKKIMKSHFSYVSIFPFTEVVAGVTLEGFKYPLVKGVMKIGFPYGVSNEIVEDNGTISLDTGILLIIESKD</sequence>
<dbReference type="InterPro" id="IPR036759">
    <property type="entry name" value="TPK_catalytic_sf"/>
</dbReference>
<dbReference type="PANTHER" id="PTHR41299:SF1">
    <property type="entry name" value="THIAMINE PYROPHOSPHOKINASE"/>
    <property type="match status" value="1"/>
</dbReference>